<comment type="caution">
    <text evidence="1">The sequence shown here is derived from an EMBL/GenBank/DDBJ whole genome shotgun (WGS) entry which is preliminary data.</text>
</comment>
<proteinExistence type="predicted"/>
<gene>
    <name evidence="1" type="ORF">E5331_14285</name>
</gene>
<accession>A0AC61RBJ6</accession>
<dbReference type="Proteomes" id="UP000306319">
    <property type="component" value="Unassembled WGS sequence"/>
</dbReference>
<reference evidence="1" key="1">
    <citation type="submission" date="2019-04" db="EMBL/GenBank/DDBJ databases">
        <title>Microbes associate with the intestines of laboratory mice.</title>
        <authorList>
            <person name="Navarre W."/>
            <person name="Wong E."/>
            <person name="Huang K."/>
            <person name="Tropini C."/>
            <person name="Ng K."/>
            <person name="Yu B."/>
        </authorList>
    </citation>
    <scope>NUCLEOTIDE SEQUENCE</scope>
    <source>
        <strain evidence="1">NM04_E33</strain>
    </source>
</reference>
<sequence>MKNKNRICWITASYMLQVDLPLLATLTKDFNIDWYFWGNRESSTGKTALKYAEDNNIPLNFIEKGRFIFHPGNFFDQKEIIKGLAKLDYSIYYFDISTFPWMLSLIKRYIPENKVVIAMHHGKPHSGMRFKPLYFPFLKYINKQNCYLQYFSNNQAEAYAGGNIDRRYIIPLALNDFGVVSAKPRDDGKVVFTVFGNIIPSKNVGLLISAANKLWEEYAGKFVVKIVGHCKNWQSVYQPLIKYGDAFELDIRRIEESEIPKLFGESHYLVLPYKSVTQSGPLRIAYGYNVPVIASDLDGFKESVVEDVTGLLFSEGDIDSLYSVMRSTIENHPLMYDEIKRSQKRYVDENLSTKSVCDQYVKMFNEILSDRCQ</sequence>
<dbReference type="EMBL" id="SRYB01000024">
    <property type="protein sequence ID" value="TGY77471.1"/>
    <property type="molecule type" value="Genomic_DNA"/>
</dbReference>
<protein>
    <submittedName>
        <fullName evidence="1">Glycosyltransferase family 1 protein</fullName>
    </submittedName>
</protein>
<evidence type="ECO:0000313" key="2">
    <source>
        <dbReference type="Proteomes" id="UP000306319"/>
    </source>
</evidence>
<keyword evidence="2" id="KW-1185">Reference proteome</keyword>
<evidence type="ECO:0000313" key="1">
    <source>
        <dbReference type="EMBL" id="TGY77471.1"/>
    </source>
</evidence>
<name>A0AC61RBJ6_9BACT</name>
<organism evidence="1 2">
    <name type="scientific">Lepagella muris</name>
    <dbReference type="NCBI Taxonomy" id="3032870"/>
    <lineage>
        <taxon>Bacteria</taxon>
        <taxon>Pseudomonadati</taxon>
        <taxon>Bacteroidota</taxon>
        <taxon>Bacteroidia</taxon>
        <taxon>Bacteroidales</taxon>
        <taxon>Muribaculaceae</taxon>
        <taxon>Lepagella</taxon>
    </lineage>
</organism>